<dbReference type="PANTHER" id="PTHR23044">
    <property type="entry name" value="3'-5' EXONUCLEASE ERI1-RELATED"/>
    <property type="match status" value="1"/>
</dbReference>
<proteinExistence type="predicted"/>
<dbReference type="InterPro" id="IPR012337">
    <property type="entry name" value="RNaseH-like_sf"/>
</dbReference>
<name>A0A6N3AXZ9_9CLOT</name>
<dbReference type="SUPFAM" id="SSF53098">
    <property type="entry name" value="Ribonuclease H-like"/>
    <property type="match status" value="1"/>
</dbReference>
<keyword evidence="3 5" id="KW-0269">Exonuclease</keyword>
<accession>A0A6N3AXZ9</accession>
<dbReference type="CDD" id="cd06133">
    <property type="entry name" value="ERI-1_3'hExo_like"/>
    <property type="match status" value="1"/>
</dbReference>
<organism evidence="5">
    <name type="scientific">Clostridium tertium</name>
    <dbReference type="NCBI Taxonomy" id="1559"/>
    <lineage>
        <taxon>Bacteria</taxon>
        <taxon>Bacillati</taxon>
        <taxon>Bacillota</taxon>
        <taxon>Clostridia</taxon>
        <taxon>Eubacteriales</taxon>
        <taxon>Clostridiaceae</taxon>
        <taxon>Clostridium</taxon>
    </lineage>
</organism>
<dbReference type="RefSeq" id="WP_156625606.1">
    <property type="nucleotide sequence ID" value="NZ_CACRTO010000009.1"/>
</dbReference>
<dbReference type="PANTHER" id="PTHR23044:SF61">
    <property type="entry name" value="3'-5' EXORIBONUCLEASE 1-RELATED"/>
    <property type="match status" value="1"/>
</dbReference>
<dbReference type="GO" id="GO:0000175">
    <property type="term" value="F:3'-5'-RNA exonuclease activity"/>
    <property type="evidence" value="ECO:0007669"/>
    <property type="project" value="InterPro"/>
</dbReference>
<dbReference type="Pfam" id="PF00929">
    <property type="entry name" value="RNase_T"/>
    <property type="match status" value="1"/>
</dbReference>
<dbReference type="Gene3D" id="3.30.420.10">
    <property type="entry name" value="Ribonuclease H-like superfamily/Ribonuclease H"/>
    <property type="match status" value="1"/>
</dbReference>
<protein>
    <submittedName>
        <fullName evidence="5">Exonuclease</fullName>
    </submittedName>
</protein>
<dbReference type="InterPro" id="IPR051274">
    <property type="entry name" value="3-5_Exoribonuclease"/>
</dbReference>
<evidence type="ECO:0000256" key="1">
    <source>
        <dbReference type="ARBA" id="ARBA00022722"/>
    </source>
</evidence>
<dbReference type="InterPro" id="IPR036397">
    <property type="entry name" value="RNaseH_sf"/>
</dbReference>
<sequence>MKYIIFDLEFNQSSNKEDRVLQLPFEIIQIGALKLDENFKTISTFNELVKPTVYKTVLCYIQDLTKITDEMVSTAKNFMDIYSEFMNFIGKEDITFIIWGTVDLRELYKNIIYFNLSTENLPKLYIDIQDYTSKYFKVPGGKRIGLRNALDLLNIDISSEFHNAFNDAFYTSEIFKKLYNDSIEAKIYSHIPIRIKSEPKKIVDYNSLILQIEKMYNKKLTSEEIGMIKLAYNMGKTNQFLIPIEKRK</sequence>
<dbReference type="EMBL" id="CACRTO010000009">
    <property type="protein sequence ID" value="VYT94536.1"/>
    <property type="molecule type" value="Genomic_DNA"/>
</dbReference>
<evidence type="ECO:0000256" key="3">
    <source>
        <dbReference type="ARBA" id="ARBA00022839"/>
    </source>
</evidence>
<dbReference type="AlphaFoldDB" id="A0A6N3AXZ9"/>
<dbReference type="GO" id="GO:0003676">
    <property type="term" value="F:nucleic acid binding"/>
    <property type="evidence" value="ECO:0007669"/>
    <property type="project" value="InterPro"/>
</dbReference>
<dbReference type="SMART" id="SM00479">
    <property type="entry name" value="EXOIII"/>
    <property type="match status" value="1"/>
</dbReference>
<evidence type="ECO:0000256" key="2">
    <source>
        <dbReference type="ARBA" id="ARBA00022801"/>
    </source>
</evidence>
<dbReference type="InterPro" id="IPR013520">
    <property type="entry name" value="Ribonucl_H"/>
</dbReference>
<evidence type="ECO:0000259" key="4">
    <source>
        <dbReference type="SMART" id="SM00479"/>
    </source>
</evidence>
<keyword evidence="1" id="KW-0540">Nuclease</keyword>
<evidence type="ECO:0000313" key="5">
    <source>
        <dbReference type="EMBL" id="VYT94536.1"/>
    </source>
</evidence>
<gene>
    <name evidence="5" type="ORF">CTLFYP3_01074</name>
</gene>
<reference evidence="5" key="1">
    <citation type="submission" date="2019-11" db="EMBL/GenBank/DDBJ databases">
        <authorList>
            <person name="Feng L."/>
        </authorList>
    </citation>
    <scope>NUCLEOTIDE SEQUENCE</scope>
    <source>
        <strain evidence="5">CTertiumLFYP3</strain>
    </source>
</reference>
<keyword evidence="2" id="KW-0378">Hydrolase</keyword>
<feature type="domain" description="Exonuclease" evidence="4">
    <location>
        <begin position="2"/>
        <end position="184"/>
    </location>
</feature>
<dbReference type="InterPro" id="IPR047201">
    <property type="entry name" value="ERI-1_3'hExo-like"/>
</dbReference>